<dbReference type="EMBL" id="JAHJDP010000037">
    <property type="protein sequence ID" value="MBU2690799.1"/>
    <property type="molecule type" value="Genomic_DNA"/>
</dbReference>
<reference evidence="2" key="1">
    <citation type="submission" date="2021-05" db="EMBL/GenBank/DDBJ databases">
        <title>Energy efficiency and biological interactions define the core microbiome of deep oligotrophic groundwater.</title>
        <authorList>
            <person name="Mehrshad M."/>
            <person name="Lopez-Fernandez M."/>
            <person name="Bell E."/>
            <person name="Bernier-Latmani R."/>
            <person name="Bertilsson S."/>
            <person name="Dopson M."/>
        </authorList>
    </citation>
    <scope>NUCLEOTIDE SEQUENCE</scope>
    <source>
        <strain evidence="2">Modern_marine.mb.64</strain>
    </source>
</reference>
<dbReference type="InterPro" id="IPR029045">
    <property type="entry name" value="ClpP/crotonase-like_dom_sf"/>
</dbReference>
<dbReference type="Pfam" id="PF03572">
    <property type="entry name" value="Peptidase_S41"/>
    <property type="match status" value="1"/>
</dbReference>
<dbReference type="Proteomes" id="UP000777784">
    <property type="component" value="Unassembled WGS sequence"/>
</dbReference>
<evidence type="ECO:0000313" key="2">
    <source>
        <dbReference type="EMBL" id="MBU2690799.1"/>
    </source>
</evidence>
<name>A0A948RYX8_UNCEI</name>
<dbReference type="Gene3D" id="3.90.226.10">
    <property type="entry name" value="2-enoyl-CoA Hydratase, Chain A, domain 1"/>
    <property type="match status" value="1"/>
</dbReference>
<dbReference type="Pfam" id="PF11918">
    <property type="entry name" value="Peptidase_S41_N"/>
    <property type="match status" value="1"/>
</dbReference>
<dbReference type="GO" id="GO:0008236">
    <property type="term" value="F:serine-type peptidase activity"/>
    <property type="evidence" value="ECO:0007669"/>
    <property type="project" value="InterPro"/>
</dbReference>
<accession>A0A948RYX8</accession>
<dbReference type="InterPro" id="IPR005151">
    <property type="entry name" value="Tail-specific_protease"/>
</dbReference>
<dbReference type="SUPFAM" id="SSF52096">
    <property type="entry name" value="ClpP/crotonase"/>
    <property type="match status" value="1"/>
</dbReference>
<evidence type="ECO:0000259" key="1">
    <source>
        <dbReference type="SMART" id="SM00245"/>
    </source>
</evidence>
<comment type="caution">
    <text evidence="2">The sequence shown here is derived from an EMBL/GenBank/DDBJ whole genome shotgun (WGS) entry which is preliminary data.</text>
</comment>
<sequence>MAFTKMGRSCPGSRYLGFLILALILATLSKGWAQAGRMPEDVPADAAKRAAIIDSISADLNKTYIFLDVAEKMERHLRDRLKNGDYDDLVTVAEFARILTEDLQSISHDLHLGVRYIDPERMAEMTAEREPEDAQARRMTELARTNFDFKKVEILPGNIGYLRFDSFIGAEYAGPTAIAAMNFLAHCKALIIDLRNNGGGDPSLIQLITGYFFEEPVHLNSFYIRQSGTTKQFWTAAYVEGPRMPDTDLYVLTSGYTFSGAEEFSYNLKNLERATIVGDTTGGGAHPVAPALYPELNVMLRVPYGRAINPISGTNWEGTGVAPDLVVPEKEALDYAYMLALQKIKEHETDEDAIFLADWNLVRLESQLHPVAIDVSVLESYSGVYGPRRLTVEEGQLYYQREGRSKLAAIPMGDRLFRFEEADYFRIEVVLDEAGDPIKLIGHYNDGRQDESLRSEAD</sequence>
<dbReference type="GO" id="GO:0006508">
    <property type="term" value="P:proteolysis"/>
    <property type="evidence" value="ECO:0007669"/>
    <property type="project" value="InterPro"/>
</dbReference>
<dbReference type="PANTHER" id="PTHR11261">
    <property type="entry name" value="INTERPHOTORECEPTOR RETINOID-BINDING PROTEIN"/>
    <property type="match status" value="1"/>
</dbReference>
<feature type="domain" description="Tail specific protease" evidence="1">
    <location>
        <begin position="135"/>
        <end position="328"/>
    </location>
</feature>
<dbReference type="SMART" id="SM00245">
    <property type="entry name" value="TSPc"/>
    <property type="match status" value="1"/>
</dbReference>
<dbReference type="PANTHER" id="PTHR11261:SF3">
    <property type="entry name" value="RETINOL-BINDING PROTEIN 3"/>
    <property type="match status" value="1"/>
</dbReference>
<evidence type="ECO:0000313" key="3">
    <source>
        <dbReference type="Proteomes" id="UP000777784"/>
    </source>
</evidence>
<dbReference type="Gene3D" id="3.30.750.44">
    <property type="match status" value="1"/>
</dbReference>
<dbReference type="AlphaFoldDB" id="A0A948RYX8"/>
<protein>
    <submittedName>
        <fullName evidence="2">S41 family peptidase</fullName>
    </submittedName>
</protein>
<organism evidence="2 3">
    <name type="scientific">Eiseniibacteriota bacterium</name>
    <dbReference type="NCBI Taxonomy" id="2212470"/>
    <lineage>
        <taxon>Bacteria</taxon>
        <taxon>Candidatus Eiseniibacteriota</taxon>
    </lineage>
</organism>
<proteinExistence type="predicted"/>
<dbReference type="CDD" id="cd07563">
    <property type="entry name" value="Peptidase_S41_IRBP"/>
    <property type="match status" value="1"/>
</dbReference>
<gene>
    <name evidence="2" type="ORF">KJ970_07700</name>
</gene>